<sequence>MKPLVVFGDAQAAAIGVLRAGFAAHPQPYATGVTIGTRVPGDRSPETPRLPFVLVALDGTPRVEYPVNARAALRITVWHRTEADAHDLAQLAMSLLLVHTGAVLRSVRPGAGVAKTVDPTTGIDLATFTVAANVRPVAVETPTT</sequence>
<proteinExistence type="predicted"/>
<accession>A0ABT9I9C8</accession>
<evidence type="ECO:0000313" key="2">
    <source>
        <dbReference type="Proteomes" id="UP001233673"/>
    </source>
</evidence>
<name>A0ABT9I9C8_9ACTN</name>
<comment type="caution">
    <text evidence="1">The sequence shown here is derived from an EMBL/GenBank/DDBJ whole genome shotgun (WGS) entry which is preliminary data.</text>
</comment>
<protein>
    <recommendedName>
        <fullName evidence="3">Tail terminator</fullName>
    </recommendedName>
</protein>
<gene>
    <name evidence="1" type="ORF">QOZ88_05970</name>
</gene>
<organism evidence="1 2">
    <name type="scientific">Blastococcus carthaginiensis</name>
    <dbReference type="NCBI Taxonomy" id="3050034"/>
    <lineage>
        <taxon>Bacteria</taxon>
        <taxon>Bacillati</taxon>
        <taxon>Actinomycetota</taxon>
        <taxon>Actinomycetes</taxon>
        <taxon>Geodermatophilales</taxon>
        <taxon>Geodermatophilaceae</taxon>
        <taxon>Blastococcus</taxon>
    </lineage>
</organism>
<dbReference type="EMBL" id="JASNFN010000004">
    <property type="protein sequence ID" value="MDP5182177.1"/>
    <property type="molecule type" value="Genomic_DNA"/>
</dbReference>
<dbReference type="Proteomes" id="UP001233673">
    <property type="component" value="Unassembled WGS sequence"/>
</dbReference>
<evidence type="ECO:0008006" key="3">
    <source>
        <dbReference type="Google" id="ProtNLM"/>
    </source>
</evidence>
<keyword evidence="2" id="KW-1185">Reference proteome</keyword>
<reference evidence="2" key="1">
    <citation type="submission" date="2023-05" db="EMBL/GenBank/DDBJ databases">
        <title>Draft genome of Pseudofrankia sp. BMG5.37.</title>
        <authorList>
            <person name="Gtari M."/>
            <person name="Ghodhbane F."/>
            <person name="Sbissi I."/>
        </authorList>
    </citation>
    <scope>NUCLEOTIDE SEQUENCE [LARGE SCALE GENOMIC DNA]</scope>
    <source>
        <strain evidence="2">BMG 814</strain>
    </source>
</reference>
<dbReference type="RefSeq" id="WP_305998879.1">
    <property type="nucleotide sequence ID" value="NZ_JASNFN010000004.1"/>
</dbReference>
<evidence type="ECO:0000313" key="1">
    <source>
        <dbReference type="EMBL" id="MDP5182177.1"/>
    </source>
</evidence>